<proteinExistence type="predicted"/>
<dbReference type="RefSeq" id="WP_263370323.1">
    <property type="nucleotide sequence ID" value="NZ_JAGSYD010000001.1"/>
</dbReference>
<protein>
    <submittedName>
        <fullName evidence="1">Uncharacterized protein</fullName>
    </submittedName>
</protein>
<evidence type="ECO:0000313" key="1">
    <source>
        <dbReference type="EMBL" id="MFC6646672.1"/>
    </source>
</evidence>
<gene>
    <name evidence="1" type="ORF">ACFQBQ_13960</name>
</gene>
<name>A0ABW1ZDB8_9BACT</name>
<sequence>MTQERKSEHTTTDTCAVEKFTPSDLIALRSDLLQSGIDSFQAAEIVANFLSGRGYGVSSHEARGIATAIESPGITPERIQLELERVARVM</sequence>
<dbReference type="Proteomes" id="UP001596391">
    <property type="component" value="Unassembled WGS sequence"/>
</dbReference>
<keyword evidence="2" id="KW-1185">Reference proteome</keyword>
<comment type="caution">
    <text evidence="1">The sequence shown here is derived from an EMBL/GenBank/DDBJ whole genome shotgun (WGS) entry which is preliminary data.</text>
</comment>
<reference evidence="2" key="1">
    <citation type="journal article" date="2019" name="Int. J. Syst. Evol. Microbiol.">
        <title>The Global Catalogue of Microorganisms (GCM) 10K type strain sequencing project: providing services to taxonomists for standard genome sequencing and annotation.</title>
        <authorList>
            <consortium name="The Broad Institute Genomics Platform"/>
            <consortium name="The Broad Institute Genome Sequencing Center for Infectious Disease"/>
            <person name="Wu L."/>
            <person name="Ma J."/>
        </authorList>
    </citation>
    <scope>NUCLEOTIDE SEQUENCE [LARGE SCALE GENOMIC DNA]</scope>
    <source>
        <strain evidence="2">CGMCC 1.16026</strain>
    </source>
</reference>
<organism evidence="1 2">
    <name type="scientific">Granulicella cerasi</name>
    <dbReference type="NCBI Taxonomy" id="741063"/>
    <lineage>
        <taxon>Bacteria</taxon>
        <taxon>Pseudomonadati</taxon>
        <taxon>Acidobacteriota</taxon>
        <taxon>Terriglobia</taxon>
        <taxon>Terriglobales</taxon>
        <taxon>Acidobacteriaceae</taxon>
        <taxon>Granulicella</taxon>
    </lineage>
</organism>
<evidence type="ECO:0000313" key="2">
    <source>
        <dbReference type="Proteomes" id="UP001596391"/>
    </source>
</evidence>
<dbReference type="EMBL" id="JBHSWI010000001">
    <property type="protein sequence ID" value="MFC6646672.1"/>
    <property type="molecule type" value="Genomic_DNA"/>
</dbReference>
<accession>A0ABW1ZDB8</accession>